<keyword evidence="1" id="KW-0732">Signal</keyword>
<protein>
    <submittedName>
        <fullName evidence="3">YceI family protein</fullName>
    </submittedName>
</protein>
<dbReference type="RefSeq" id="WP_266054420.1">
    <property type="nucleotide sequence ID" value="NZ_JAPFQO010000017.1"/>
</dbReference>
<dbReference type="InterPro" id="IPR007372">
    <property type="entry name" value="Lipid/polyisoprenoid-bd_YceI"/>
</dbReference>
<feature type="domain" description="Lipid/polyisoprenoid-binding YceI-like" evidence="2">
    <location>
        <begin position="20"/>
        <end position="178"/>
    </location>
</feature>
<feature type="chain" id="PRO_5046861781" evidence="1">
    <location>
        <begin position="23"/>
        <end position="178"/>
    </location>
</feature>
<dbReference type="InterPro" id="IPR036761">
    <property type="entry name" value="TTHA0802/YceI-like_sf"/>
</dbReference>
<proteinExistence type="predicted"/>
<evidence type="ECO:0000313" key="4">
    <source>
        <dbReference type="Proteomes" id="UP001207228"/>
    </source>
</evidence>
<gene>
    <name evidence="3" type="ORF">OO017_19690</name>
</gene>
<name>A0ABT3RKG9_9BACT</name>
<comment type="caution">
    <text evidence="3">The sequence shown here is derived from an EMBL/GenBank/DDBJ whole genome shotgun (WGS) entry which is preliminary data.</text>
</comment>
<dbReference type="Proteomes" id="UP001207228">
    <property type="component" value="Unassembled WGS sequence"/>
</dbReference>
<dbReference type="Pfam" id="PF04264">
    <property type="entry name" value="YceI"/>
    <property type="match status" value="1"/>
</dbReference>
<dbReference type="SMART" id="SM00867">
    <property type="entry name" value="YceI"/>
    <property type="match status" value="1"/>
</dbReference>
<dbReference type="EMBL" id="JAPFQO010000017">
    <property type="protein sequence ID" value="MCX2742189.1"/>
    <property type="molecule type" value="Genomic_DNA"/>
</dbReference>
<dbReference type="Gene3D" id="2.40.128.110">
    <property type="entry name" value="Lipid/polyisoprenoid-binding, YceI-like"/>
    <property type="match status" value="1"/>
</dbReference>
<sequence>MMKQHLFTLFFCLLCLAGFPQSIDPQKSIIKFEVSNMGVNTVEGRFTGITGTVYFNPQQLTASRMQAAIDVASVDTGIEKRDNHLRSEDFFYVEKYPRAMFTSTNIEVRGSGYVATGVLLVRGMAREVTIPFTVSGDGDRMVLHGQLTLNRKDFNIGDKFGSFMVGRKVNLQIICVVN</sequence>
<dbReference type="SUPFAM" id="SSF101874">
    <property type="entry name" value="YceI-like"/>
    <property type="match status" value="1"/>
</dbReference>
<evidence type="ECO:0000313" key="3">
    <source>
        <dbReference type="EMBL" id="MCX2742189.1"/>
    </source>
</evidence>
<reference evidence="3 4" key="1">
    <citation type="submission" date="2022-11" db="EMBL/GenBank/DDBJ databases">
        <title>The characterization of three novel Bacteroidetes species and genomic analysis of their roles in tidal elemental geochemical cycles.</title>
        <authorList>
            <person name="Ma K.-J."/>
        </authorList>
    </citation>
    <scope>NUCLEOTIDE SEQUENCE [LARGE SCALE GENOMIC DNA]</scope>
    <source>
        <strain evidence="3 4">M82</strain>
    </source>
</reference>
<feature type="signal peptide" evidence="1">
    <location>
        <begin position="1"/>
        <end position="22"/>
    </location>
</feature>
<evidence type="ECO:0000256" key="1">
    <source>
        <dbReference type="SAM" id="SignalP"/>
    </source>
</evidence>
<evidence type="ECO:0000259" key="2">
    <source>
        <dbReference type="SMART" id="SM00867"/>
    </source>
</evidence>
<accession>A0ABT3RKG9</accession>
<keyword evidence="4" id="KW-1185">Reference proteome</keyword>
<dbReference type="PANTHER" id="PTHR34406:SF1">
    <property type="entry name" value="PROTEIN YCEI"/>
    <property type="match status" value="1"/>
</dbReference>
<dbReference type="PANTHER" id="PTHR34406">
    <property type="entry name" value="PROTEIN YCEI"/>
    <property type="match status" value="1"/>
</dbReference>
<organism evidence="3 4">
    <name type="scientific">Pontibacter anaerobius</name>
    <dbReference type="NCBI Taxonomy" id="2993940"/>
    <lineage>
        <taxon>Bacteria</taxon>
        <taxon>Pseudomonadati</taxon>
        <taxon>Bacteroidota</taxon>
        <taxon>Cytophagia</taxon>
        <taxon>Cytophagales</taxon>
        <taxon>Hymenobacteraceae</taxon>
        <taxon>Pontibacter</taxon>
    </lineage>
</organism>